<dbReference type="InterPro" id="IPR008490">
    <property type="entry name" value="Transposase_InsH_N"/>
</dbReference>
<organism evidence="2 3">
    <name type="scientific">Leptospira weilii serovar Topaz str. LT2116</name>
    <dbReference type="NCBI Taxonomy" id="1088540"/>
    <lineage>
        <taxon>Bacteria</taxon>
        <taxon>Pseudomonadati</taxon>
        <taxon>Spirochaetota</taxon>
        <taxon>Spirochaetia</taxon>
        <taxon>Leptospirales</taxon>
        <taxon>Leptospiraceae</taxon>
        <taxon>Leptospira</taxon>
    </lineage>
</organism>
<proteinExistence type="predicted"/>
<feature type="domain" description="Transposase InsH N-terminal" evidence="1">
    <location>
        <begin position="16"/>
        <end position="75"/>
    </location>
</feature>
<accession>M3H1B8</accession>
<evidence type="ECO:0000313" key="3">
    <source>
        <dbReference type="Proteomes" id="UP000011770"/>
    </source>
</evidence>
<dbReference type="Pfam" id="PF05598">
    <property type="entry name" value="DUF772"/>
    <property type="match status" value="1"/>
</dbReference>
<evidence type="ECO:0000313" key="2">
    <source>
        <dbReference type="EMBL" id="EMF82540.1"/>
    </source>
</evidence>
<dbReference type="AlphaFoldDB" id="M3H1B8"/>
<sequence length="82" mass="9664">MLIKNFDLFELQNRIQKIENLGDPLKKLQELIDFENYREELESMNRSGTEKGGCPPYDAVLMFKIIVLQKLYNLSITKRSIK</sequence>
<comment type="caution">
    <text evidence="2">The sequence shown here is derived from an EMBL/GenBank/DDBJ whole genome shotgun (WGS) entry which is preliminary data.</text>
</comment>
<gene>
    <name evidence="2" type="ORF">LEP1GSC188_0630</name>
</gene>
<name>M3H1B8_9LEPT</name>
<evidence type="ECO:0000259" key="1">
    <source>
        <dbReference type="Pfam" id="PF05598"/>
    </source>
</evidence>
<dbReference type="Proteomes" id="UP000011770">
    <property type="component" value="Unassembled WGS sequence"/>
</dbReference>
<dbReference type="EMBL" id="AHOR02000021">
    <property type="protein sequence ID" value="EMF82540.1"/>
    <property type="molecule type" value="Genomic_DNA"/>
</dbReference>
<protein>
    <recommendedName>
        <fullName evidence="1">Transposase InsH N-terminal domain-containing protein</fullName>
    </recommendedName>
</protein>
<reference evidence="2 3" key="1">
    <citation type="submission" date="2013-01" db="EMBL/GenBank/DDBJ databases">
        <authorList>
            <person name="Harkins D.M."/>
            <person name="Durkin A.S."/>
            <person name="Brinkac L.M."/>
            <person name="Haft D.H."/>
            <person name="Selengut J.D."/>
            <person name="Sanka R."/>
            <person name="DePew J."/>
            <person name="Purushe J."/>
            <person name="Tulsiani S.M."/>
            <person name="Graham G.C."/>
            <person name="Burns M.-A."/>
            <person name="Dohnt M.F."/>
            <person name="Smythe L.D."/>
            <person name="McKay D.B."/>
            <person name="Craig S.B."/>
            <person name="Vinetz J.M."/>
            <person name="Sutton G.G."/>
            <person name="Nierman W.C."/>
            <person name="Fouts D.E."/>
        </authorList>
    </citation>
    <scope>NUCLEOTIDE SEQUENCE [LARGE SCALE GENOMIC DNA]</scope>
    <source>
        <strain evidence="2 3">LT2116</strain>
    </source>
</reference>